<dbReference type="OMA" id="HSAMDFH"/>
<dbReference type="Ensembl" id="ENSAPET00000031870.1">
    <property type="protein sequence ID" value="ENSAPEP00000031046.1"/>
    <property type="gene ID" value="ENSAPEG00000022050.1"/>
</dbReference>
<protein>
    <submittedName>
        <fullName evidence="1">Uncharacterized protein</fullName>
    </submittedName>
</protein>
<evidence type="ECO:0000313" key="2">
    <source>
        <dbReference type="Proteomes" id="UP000265080"/>
    </source>
</evidence>
<accession>A0A3P8U2H0</accession>
<reference evidence="1 2" key="1">
    <citation type="submission" date="2018-03" db="EMBL/GenBank/DDBJ databases">
        <title>Finding Nemo's genes: A chromosome-scale reference assembly of the genome of the orange clownfish Amphiprion percula.</title>
        <authorList>
            <person name="Lehmann R."/>
        </authorList>
    </citation>
    <scope>NUCLEOTIDE SEQUENCE</scope>
</reference>
<reference evidence="1" key="3">
    <citation type="submission" date="2025-09" db="UniProtKB">
        <authorList>
            <consortium name="Ensembl"/>
        </authorList>
    </citation>
    <scope>IDENTIFICATION</scope>
</reference>
<reference evidence="1" key="2">
    <citation type="submission" date="2025-08" db="UniProtKB">
        <authorList>
            <consortium name="Ensembl"/>
        </authorList>
    </citation>
    <scope>IDENTIFICATION</scope>
</reference>
<dbReference type="STRING" id="161767.ENSAPEP00000031046"/>
<sequence>MIPFSIVDLSQQVQVPIQHLNGKKIHLCSWVFALLLSGFAMTEKHQPIWLCSPEVKRDGSCLLRRPLAQCHKRLRRIEGDGVQRCYTLALKGHHPTYLGQMQDKTCLEVSKRIRLLNCCSEYQDQNGSFVVWQGNKASSQL</sequence>
<proteinExistence type="predicted"/>
<organism evidence="1 2">
    <name type="scientific">Amphiprion percula</name>
    <name type="common">Orange clownfish</name>
    <name type="synonym">Lutjanus percula</name>
    <dbReference type="NCBI Taxonomy" id="161767"/>
    <lineage>
        <taxon>Eukaryota</taxon>
        <taxon>Metazoa</taxon>
        <taxon>Chordata</taxon>
        <taxon>Craniata</taxon>
        <taxon>Vertebrata</taxon>
        <taxon>Euteleostomi</taxon>
        <taxon>Actinopterygii</taxon>
        <taxon>Neopterygii</taxon>
        <taxon>Teleostei</taxon>
        <taxon>Neoteleostei</taxon>
        <taxon>Acanthomorphata</taxon>
        <taxon>Ovalentaria</taxon>
        <taxon>Pomacentridae</taxon>
        <taxon>Amphiprion</taxon>
    </lineage>
</organism>
<dbReference type="AlphaFoldDB" id="A0A3P8U2H0"/>
<name>A0A3P8U2H0_AMPPE</name>
<dbReference type="GeneTree" id="ENSGT00940000178120"/>
<evidence type="ECO:0000313" key="1">
    <source>
        <dbReference type="Ensembl" id="ENSAPEP00000031046.1"/>
    </source>
</evidence>
<keyword evidence="2" id="KW-1185">Reference proteome</keyword>
<dbReference type="Proteomes" id="UP000265080">
    <property type="component" value="Chromosome 19"/>
</dbReference>